<keyword evidence="4 7" id="KW-0812">Transmembrane</keyword>
<dbReference type="Proteomes" id="UP001237448">
    <property type="component" value="Unassembled WGS sequence"/>
</dbReference>
<feature type="transmembrane region" description="Helical" evidence="7">
    <location>
        <begin position="83"/>
        <end position="101"/>
    </location>
</feature>
<comment type="similarity">
    <text evidence="2">Belongs to the DoxX family.</text>
</comment>
<evidence type="ECO:0000256" key="1">
    <source>
        <dbReference type="ARBA" id="ARBA00004651"/>
    </source>
</evidence>
<evidence type="ECO:0000313" key="8">
    <source>
        <dbReference type="EMBL" id="MDQ0396105.1"/>
    </source>
</evidence>
<keyword evidence="9" id="KW-1185">Reference proteome</keyword>
<keyword evidence="6 7" id="KW-0472">Membrane</keyword>
<keyword evidence="5 7" id="KW-1133">Transmembrane helix</keyword>
<dbReference type="PANTHER" id="PTHR33452:SF1">
    <property type="entry name" value="INNER MEMBRANE PROTEIN YPHA-RELATED"/>
    <property type="match status" value="1"/>
</dbReference>
<evidence type="ECO:0000256" key="7">
    <source>
        <dbReference type="SAM" id="Phobius"/>
    </source>
</evidence>
<dbReference type="InterPro" id="IPR051907">
    <property type="entry name" value="DoxX-like_oxidoreductase"/>
</dbReference>
<dbReference type="InterPro" id="IPR032808">
    <property type="entry name" value="DoxX"/>
</dbReference>
<evidence type="ECO:0000256" key="4">
    <source>
        <dbReference type="ARBA" id="ARBA00022692"/>
    </source>
</evidence>
<proteinExistence type="inferred from homology"/>
<protein>
    <submittedName>
        <fullName evidence="8">Oxidoreductase</fullName>
    </submittedName>
</protein>
<comment type="subcellular location">
    <subcellularLocation>
        <location evidence="1">Cell membrane</location>
        <topology evidence="1">Multi-pass membrane protein</topology>
    </subcellularLocation>
</comment>
<name>A0ABU0FPX9_9HYPH</name>
<feature type="transmembrane region" description="Helical" evidence="7">
    <location>
        <begin position="131"/>
        <end position="155"/>
    </location>
</feature>
<feature type="transmembrane region" description="Helical" evidence="7">
    <location>
        <begin position="108"/>
        <end position="125"/>
    </location>
</feature>
<evidence type="ECO:0000256" key="2">
    <source>
        <dbReference type="ARBA" id="ARBA00006679"/>
    </source>
</evidence>
<dbReference type="PANTHER" id="PTHR33452">
    <property type="entry name" value="OXIDOREDUCTASE CATD-RELATED"/>
    <property type="match status" value="1"/>
</dbReference>
<organism evidence="8 9">
    <name type="scientific">Labrys monachus</name>
    <dbReference type="NCBI Taxonomy" id="217067"/>
    <lineage>
        <taxon>Bacteria</taxon>
        <taxon>Pseudomonadati</taxon>
        <taxon>Pseudomonadota</taxon>
        <taxon>Alphaproteobacteria</taxon>
        <taxon>Hyphomicrobiales</taxon>
        <taxon>Xanthobacteraceae</taxon>
        <taxon>Labrys</taxon>
    </lineage>
</organism>
<comment type="caution">
    <text evidence="8">The sequence shown here is derived from an EMBL/GenBank/DDBJ whole genome shotgun (WGS) entry which is preliminary data.</text>
</comment>
<evidence type="ECO:0000313" key="9">
    <source>
        <dbReference type="Proteomes" id="UP001237448"/>
    </source>
</evidence>
<dbReference type="EMBL" id="JAUSVK010000001">
    <property type="protein sequence ID" value="MDQ0396105.1"/>
    <property type="molecule type" value="Genomic_DNA"/>
</dbReference>
<dbReference type="Pfam" id="PF07681">
    <property type="entry name" value="DoxX"/>
    <property type="match status" value="1"/>
</dbReference>
<keyword evidence="3" id="KW-1003">Cell membrane</keyword>
<gene>
    <name evidence="8" type="ORF">J3R73_005897</name>
</gene>
<accession>A0ABU0FPX9</accession>
<dbReference type="RefSeq" id="WP_307435869.1">
    <property type="nucleotide sequence ID" value="NZ_JAUSVK010000001.1"/>
</dbReference>
<reference evidence="8 9" key="1">
    <citation type="submission" date="2023-07" db="EMBL/GenBank/DDBJ databases">
        <title>Genomic Encyclopedia of Type Strains, Phase IV (KMG-IV): sequencing the most valuable type-strain genomes for metagenomic binning, comparative biology and taxonomic classification.</title>
        <authorList>
            <person name="Goeker M."/>
        </authorList>
    </citation>
    <scope>NUCLEOTIDE SEQUENCE [LARGE SCALE GENOMIC DNA]</scope>
    <source>
        <strain evidence="8 9">DSM 5896</strain>
    </source>
</reference>
<evidence type="ECO:0000256" key="6">
    <source>
        <dbReference type="ARBA" id="ARBA00023136"/>
    </source>
</evidence>
<evidence type="ECO:0000256" key="3">
    <source>
        <dbReference type="ARBA" id="ARBA00022475"/>
    </source>
</evidence>
<sequence>MTMPAMTTSAEPARPQGLLDRVLYLTTLVPHWLIALLARVALLRVFWWSARTKVADGTLFTLSDSAVYLFQEEYKLPLVPPEIAAHLALLGESVFSVLVILGLATRLGALGLFFMTLVIQVFVYPESYNEHVPWMVCALYLVKFGGGFLSLDALIARRLGRTSL</sequence>
<evidence type="ECO:0000256" key="5">
    <source>
        <dbReference type="ARBA" id="ARBA00022989"/>
    </source>
</evidence>
<feature type="transmembrane region" description="Helical" evidence="7">
    <location>
        <begin position="22"/>
        <end position="42"/>
    </location>
</feature>